<evidence type="ECO:0000256" key="1">
    <source>
        <dbReference type="SAM" id="Phobius"/>
    </source>
</evidence>
<evidence type="ECO:0008006" key="4">
    <source>
        <dbReference type="Google" id="ProtNLM"/>
    </source>
</evidence>
<keyword evidence="1" id="KW-0812">Transmembrane</keyword>
<accession>A0A9Q2NKP5</accession>
<comment type="caution">
    <text evidence="2">The sequence shown here is derived from an EMBL/GenBank/DDBJ whole genome shotgun (WGS) entry which is preliminary data.</text>
</comment>
<dbReference type="Proteomes" id="UP000809337">
    <property type="component" value="Unassembled WGS sequence"/>
</dbReference>
<gene>
    <name evidence="2" type="ORF">JQX14_18075</name>
</gene>
<organism evidence="2 3">
    <name type="scientific">Pseudosulfitobacter pseudonitzschiae</name>
    <dbReference type="NCBI Taxonomy" id="1402135"/>
    <lineage>
        <taxon>Bacteria</taxon>
        <taxon>Pseudomonadati</taxon>
        <taxon>Pseudomonadota</taxon>
        <taxon>Alphaproteobacteria</taxon>
        <taxon>Rhodobacterales</taxon>
        <taxon>Roseobacteraceae</taxon>
        <taxon>Pseudosulfitobacter</taxon>
    </lineage>
</organism>
<sequence>MIARIFLSHPRKVDESYFEHMLFAGRFAVRLCAAGGAALVHAVIPCLFEKTASRMIAQMYAQTHNRGQ</sequence>
<dbReference type="Pfam" id="PF19883">
    <property type="entry name" value="DUF6356"/>
    <property type="match status" value="1"/>
</dbReference>
<feature type="transmembrane region" description="Helical" evidence="1">
    <location>
        <begin position="27"/>
        <end position="48"/>
    </location>
</feature>
<reference evidence="2" key="1">
    <citation type="submission" date="2021-01" db="EMBL/GenBank/DDBJ databases">
        <title>Diatom-associated Roseobacters Show Island Model of Population Structure.</title>
        <authorList>
            <person name="Qu L."/>
            <person name="Feng X."/>
            <person name="Chen Y."/>
            <person name="Li L."/>
            <person name="Wang X."/>
            <person name="Hu Z."/>
            <person name="Wang H."/>
            <person name="Luo H."/>
        </authorList>
    </citation>
    <scope>NUCLEOTIDE SEQUENCE</scope>
    <source>
        <strain evidence="2">SM26-45</strain>
    </source>
</reference>
<keyword evidence="1" id="KW-0472">Membrane</keyword>
<dbReference type="InterPro" id="IPR045936">
    <property type="entry name" value="DUF6356"/>
</dbReference>
<dbReference type="RefSeq" id="WP_231035398.1">
    <property type="nucleotide sequence ID" value="NZ_JAJNGX010000015.1"/>
</dbReference>
<keyword evidence="1" id="KW-1133">Transmembrane helix</keyword>
<dbReference type="AlphaFoldDB" id="A0A9Q2NKP5"/>
<proteinExistence type="predicted"/>
<protein>
    <recommendedName>
        <fullName evidence="4">Capsule biosynthesis protein</fullName>
    </recommendedName>
</protein>
<dbReference type="EMBL" id="JAFBWN010000015">
    <property type="protein sequence ID" value="MBM2356466.1"/>
    <property type="molecule type" value="Genomic_DNA"/>
</dbReference>
<evidence type="ECO:0000313" key="2">
    <source>
        <dbReference type="EMBL" id="MBM2356466.1"/>
    </source>
</evidence>
<evidence type="ECO:0000313" key="3">
    <source>
        <dbReference type="Proteomes" id="UP000809337"/>
    </source>
</evidence>
<name>A0A9Q2NKP5_9RHOB</name>